<accession>A0A3N4LBZ8</accession>
<evidence type="ECO:0000313" key="1">
    <source>
        <dbReference type="EMBL" id="RPB18989.1"/>
    </source>
</evidence>
<sequence>MAVPPYTAATGDRIYVPIYKYVNIEDRQIPRDVKLPIPLRPTITPSLTSTLESIIDNIDRKRYAEVTIPHTEYNTYRTRTGIGAYARATTVEARAAFSVFSAMARGPSAAVGVHAGLLSGMSAYLQLEVVKAQVQVAGLDIGVGIDILSKGASMSWTSAALSLAIFSYGLSSVSSVEQSPWPSLNVSVSLL</sequence>
<dbReference type="EMBL" id="ML121602">
    <property type="protein sequence ID" value="RPB18989.1"/>
    <property type="molecule type" value="Genomic_DNA"/>
</dbReference>
<evidence type="ECO:0000313" key="2">
    <source>
        <dbReference type="Proteomes" id="UP000267821"/>
    </source>
</evidence>
<dbReference type="InParanoid" id="A0A3N4LBZ8"/>
<dbReference type="AlphaFoldDB" id="A0A3N4LBZ8"/>
<proteinExistence type="predicted"/>
<dbReference type="OrthoDB" id="10309369at2759"/>
<dbReference type="Proteomes" id="UP000267821">
    <property type="component" value="Unassembled WGS sequence"/>
</dbReference>
<name>A0A3N4LBZ8_9PEZI</name>
<organism evidence="1 2">
    <name type="scientific">Terfezia boudieri ATCC MYA-4762</name>
    <dbReference type="NCBI Taxonomy" id="1051890"/>
    <lineage>
        <taxon>Eukaryota</taxon>
        <taxon>Fungi</taxon>
        <taxon>Dikarya</taxon>
        <taxon>Ascomycota</taxon>
        <taxon>Pezizomycotina</taxon>
        <taxon>Pezizomycetes</taxon>
        <taxon>Pezizales</taxon>
        <taxon>Pezizaceae</taxon>
        <taxon>Terfezia</taxon>
    </lineage>
</organism>
<gene>
    <name evidence="1" type="ORF">L211DRAFT_843123</name>
</gene>
<reference evidence="1 2" key="1">
    <citation type="journal article" date="2018" name="Nat. Ecol. Evol.">
        <title>Pezizomycetes genomes reveal the molecular basis of ectomycorrhizal truffle lifestyle.</title>
        <authorList>
            <person name="Murat C."/>
            <person name="Payen T."/>
            <person name="Noel B."/>
            <person name="Kuo A."/>
            <person name="Morin E."/>
            <person name="Chen J."/>
            <person name="Kohler A."/>
            <person name="Krizsan K."/>
            <person name="Balestrini R."/>
            <person name="Da Silva C."/>
            <person name="Montanini B."/>
            <person name="Hainaut M."/>
            <person name="Levati E."/>
            <person name="Barry K.W."/>
            <person name="Belfiori B."/>
            <person name="Cichocki N."/>
            <person name="Clum A."/>
            <person name="Dockter R.B."/>
            <person name="Fauchery L."/>
            <person name="Guy J."/>
            <person name="Iotti M."/>
            <person name="Le Tacon F."/>
            <person name="Lindquist E.A."/>
            <person name="Lipzen A."/>
            <person name="Malagnac F."/>
            <person name="Mello A."/>
            <person name="Molinier V."/>
            <person name="Miyauchi S."/>
            <person name="Poulain J."/>
            <person name="Riccioni C."/>
            <person name="Rubini A."/>
            <person name="Sitrit Y."/>
            <person name="Splivallo R."/>
            <person name="Traeger S."/>
            <person name="Wang M."/>
            <person name="Zifcakova L."/>
            <person name="Wipf D."/>
            <person name="Zambonelli A."/>
            <person name="Paolocci F."/>
            <person name="Nowrousian M."/>
            <person name="Ottonello S."/>
            <person name="Baldrian P."/>
            <person name="Spatafora J.W."/>
            <person name="Henrissat B."/>
            <person name="Nagy L.G."/>
            <person name="Aury J.M."/>
            <person name="Wincker P."/>
            <person name="Grigoriev I.V."/>
            <person name="Bonfante P."/>
            <person name="Martin F.M."/>
        </authorList>
    </citation>
    <scope>NUCLEOTIDE SEQUENCE [LARGE SCALE GENOMIC DNA]</scope>
    <source>
        <strain evidence="1 2">ATCC MYA-4762</strain>
    </source>
</reference>
<keyword evidence="2" id="KW-1185">Reference proteome</keyword>
<protein>
    <submittedName>
        <fullName evidence="1">Uncharacterized protein</fullName>
    </submittedName>
</protein>